<keyword evidence="1" id="KW-0732">Signal</keyword>
<dbReference type="InterPro" id="IPR005184">
    <property type="entry name" value="DUF306_Meta_HslJ"/>
</dbReference>
<dbReference type="Proteomes" id="UP000219669">
    <property type="component" value="Unassembled WGS sequence"/>
</dbReference>
<keyword evidence="4" id="KW-1185">Reference proteome</keyword>
<name>A0A286E382_9NEIS</name>
<dbReference type="Gene3D" id="2.40.128.270">
    <property type="match status" value="1"/>
</dbReference>
<evidence type="ECO:0000313" key="4">
    <source>
        <dbReference type="Proteomes" id="UP000219669"/>
    </source>
</evidence>
<dbReference type="AlphaFoldDB" id="A0A286E382"/>
<dbReference type="PROSITE" id="PS51257">
    <property type="entry name" value="PROKAR_LIPOPROTEIN"/>
    <property type="match status" value="1"/>
</dbReference>
<dbReference type="PANTHER" id="PTHR35535">
    <property type="entry name" value="HEAT SHOCK PROTEIN HSLJ"/>
    <property type="match status" value="1"/>
</dbReference>
<dbReference type="RefSeq" id="WP_097113334.1">
    <property type="nucleotide sequence ID" value="NZ_CP083931.1"/>
</dbReference>
<dbReference type="Pfam" id="PF03724">
    <property type="entry name" value="META"/>
    <property type="match status" value="1"/>
</dbReference>
<dbReference type="PANTHER" id="PTHR35535:SF2">
    <property type="entry name" value="DUF306 DOMAIN-CONTAINING PROTEIN"/>
    <property type="match status" value="1"/>
</dbReference>
<evidence type="ECO:0000313" key="3">
    <source>
        <dbReference type="EMBL" id="SOD65353.1"/>
    </source>
</evidence>
<organism evidence="3 4">
    <name type="scientific">Alysiella filiformis DSM 16848</name>
    <dbReference type="NCBI Taxonomy" id="1120981"/>
    <lineage>
        <taxon>Bacteria</taxon>
        <taxon>Pseudomonadati</taxon>
        <taxon>Pseudomonadota</taxon>
        <taxon>Betaproteobacteria</taxon>
        <taxon>Neisseriales</taxon>
        <taxon>Neisseriaceae</taxon>
        <taxon>Alysiella</taxon>
    </lineage>
</organism>
<sequence>MMKPILSAMALAAVAACTAPNPAATTTSHTSTPPTHLQQQWKLIQFQTFQPKELTQSILDLRQLPRAYATVGCNGMNFQAATNAPNLWQVQGVAMTRMHCPDVAKLEMAFAKQIQAATHYRLENNRLILQDDKGSTMVFEATN</sequence>
<keyword evidence="3" id="KW-0346">Stress response</keyword>
<feature type="signal peptide" evidence="1">
    <location>
        <begin position="1"/>
        <end position="23"/>
    </location>
</feature>
<proteinExistence type="predicted"/>
<dbReference type="InterPro" id="IPR038670">
    <property type="entry name" value="HslJ-like_sf"/>
</dbReference>
<feature type="chain" id="PRO_5012154146" evidence="1">
    <location>
        <begin position="24"/>
        <end position="143"/>
    </location>
</feature>
<accession>A0A286E382</accession>
<reference evidence="3 4" key="1">
    <citation type="submission" date="2017-09" db="EMBL/GenBank/DDBJ databases">
        <authorList>
            <person name="Ehlers B."/>
            <person name="Leendertz F.H."/>
        </authorList>
    </citation>
    <scope>NUCLEOTIDE SEQUENCE [LARGE SCALE GENOMIC DNA]</scope>
    <source>
        <strain evidence="3 4">DSM 16848</strain>
    </source>
</reference>
<dbReference type="InterPro" id="IPR053147">
    <property type="entry name" value="Hsp_HslJ-like"/>
</dbReference>
<feature type="domain" description="DUF306" evidence="2">
    <location>
        <begin position="37"/>
        <end position="139"/>
    </location>
</feature>
<dbReference type="EMBL" id="OCNF01000002">
    <property type="protein sequence ID" value="SOD65353.1"/>
    <property type="molecule type" value="Genomic_DNA"/>
</dbReference>
<evidence type="ECO:0000259" key="2">
    <source>
        <dbReference type="Pfam" id="PF03724"/>
    </source>
</evidence>
<protein>
    <submittedName>
        <fullName evidence="3">Heat shock protein HslJ</fullName>
    </submittedName>
</protein>
<dbReference type="OrthoDB" id="8602292at2"/>
<evidence type="ECO:0000256" key="1">
    <source>
        <dbReference type="SAM" id="SignalP"/>
    </source>
</evidence>
<gene>
    <name evidence="3" type="ORF">SAMN02746062_00255</name>
</gene>